<feature type="signal peptide" evidence="6">
    <location>
        <begin position="1"/>
        <end position="42"/>
    </location>
</feature>
<evidence type="ECO:0000313" key="9">
    <source>
        <dbReference type="Proteomes" id="UP001501469"/>
    </source>
</evidence>
<dbReference type="PROSITE" id="PS50231">
    <property type="entry name" value="RICIN_B_LECTIN"/>
    <property type="match status" value="1"/>
</dbReference>
<dbReference type="Gene3D" id="2.115.10.20">
    <property type="entry name" value="Glycosyl hydrolase domain, family 43"/>
    <property type="match status" value="1"/>
</dbReference>
<feature type="chain" id="PRO_5047516257" description="Secretion system C-terminal sorting domain-containing protein" evidence="6">
    <location>
        <begin position="43"/>
        <end position="595"/>
    </location>
</feature>
<evidence type="ECO:0000256" key="2">
    <source>
        <dbReference type="ARBA" id="ARBA00009865"/>
    </source>
</evidence>
<comment type="pathway">
    <text evidence="1">Glycan metabolism; L-arabinan degradation.</text>
</comment>
<dbReference type="NCBIfam" id="TIGR04183">
    <property type="entry name" value="Por_Secre_tail"/>
    <property type="match status" value="1"/>
</dbReference>
<dbReference type="InterPro" id="IPR023296">
    <property type="entry name" value="Glyco_hydro_beta-prop_sf"/>
</dbReference>
<evidence type="ECO:0000259" key="7">
    <source>
        <dbReference type="Pfam" id="PF18962"/>
    </source>
</evidence>
<dbReference type="InterPro" id="IPR050727">
    <property type="entry name" value="GH43_arabinanases"/>
</dbReference>
<dbReference type="Gene3D" id="2.80.10.50">
    <property type="match status" value="1"/>
</dbReference>
<dbReference type="RefSeq" id="WP_345059845.1">
    <property type="nucleotide sequence ID" value="NZ_BAABDK010000035.1"/>
</dbReference>
<dbReference type="PANTHER" id="PTHR43301">
    <property type="entry name" value="ARABINAN ENDO-1,5-ALPHA-L-ARABINOSIDASE"/>
    <property type="match status" value="1"/>
</dbReference>
<evidence type="ECO:0000256" key="5">
    <source>
        <dbReference type="RuleBase" id="RU361187"/>
    </source>
</evidence>
<dbReference type="EMBL" id="BAABDK010000035">
    <property type="protein sequence ID" value="GAA4055720.1"/>
    <property type="molecule type" value="Genomic_DNA"/>
</dbReference>
<feature type="domain" description="Secretion system C-terminal sorting" evidence="7">
    <location>
        <begin position="526"/>
        <end position="587"/>
    </location>
</feature>
<keyword evidence="6" id="KW-0732">Signal</keyword>
<sequence length="595" mass="63260">MQSFLHFSQARFGAARPVRTARQWAFFLLLALGLGTAHPAAALQGSPGAHDPSSLVKEGSKYWMFTTGDGIYAAYSTDLIKWTPGPKTIFPKGTWPAWINAVVPGFAGNFWAPECIYMNGKYYMYYSCSAFGSPTSAIGVATSPTLDPTSTNYKWTDLGQVAASSSSTNVNAIDPAILKNSDGRLYMYYGSFNGGLGVLELNPTTGLKKVGVSTVVIAGNTTSGTRDWEAAYVVKENGYYYFYANRGACCNGKNSTYKIVVGRSGSPTGPFRDRHGVTLTATNAGAGSYGSVGTLVLGTSGRYIGPGHFGLLRDNGVNLVSMHYYDGTTANGDPKLDIANLKYDASAWPIVTRNWLANSRYKITNLNSGLCWDSWGCTAALGERIAQGTWASRTCQQWDFVAQGDGFYKITNALNANRVADLTGCTNSNGTTIAIYDWLNNDCQKMKVERASDGSFVFSPAAASNRVIEVPGASTTAGVQLALYDYGGYTCQRWTIAAATAGRTSTTTLATAGGSTSTPSEQLLAYPNPAHDAVRVALPGTAPAAPLHLFDALGRLVRTQPAPAAGTEATLSLTGLPAGLYVLRCGTLHQRLTVE</sequence>
<dbReference type="SUPFAM" id="SSF75005">
    <property type="entry name" value="Arabinanase/levansucrase/invertase"/>
    <property type="match status" value="1"/>
</dbReference>
<evidence type="ECO:0000313" key="8">
    <source>
        <dbReference type="EMBL" id="GAA4055720.1"/>
    </source>
</evidence>
<comment type="similarity">
    <text evidence="2 5">Belongs to the glycosyl hydrolase 43 family.</text>
</comment>
<dbReference type="Pfam" id="PF04616">
    <property type="entry name" value="Glyco_hydro_43"/>
    <property type="match status" value="1"/>
</dbReference>
<comment type="caution">
    <text evidence="8">The sequence shown here is derived from an EMBL/GenBank/DDBJ whole genome shotgun (WGS) entry which is preliminary data.</text>
</comment>
<dbReference type="SUPFAM" id="SSF50370">
    <property type="entry name" value="Ricin B-like lectins"/>
    <property type="match status" value="1"/>
</dbReference>
<dbReference type="InterPro" id="IPR006710">
    <property type="entry name" value="Glyco_hydro_43"/>
</dbReference>
<keyword evidence="3 5" id="KW-0378">Hydrolase</keyword>
<dbReference type="InterPro" id="IPR035992">
    <property type="entry name" value="Ricin_B-like_lectins"/>
</dbReference>
<name>A0ABP7UYQ7_9BACT</name>
<keyword evidence="9" id="KW-1185">Reference proteome</keyword>
<dbReference type="CDD" id="cd08998">
    <property type="entry name" value="GH43_Arb43a-like"/>
    <property type="match status" value="1"/>
</dbReference>
<accession>A0ABP7UYQ7</accession>
<proteinExistence type="inferred from homology"/>
<dbReference type="PANTHER" id="PTHR43301:SF3">
    <property type="entry name" value="ARABINAN ENDO-1,5-ALPHA-L-ARABINOSIDASE A-RELATED"/>
    <property type="match status" value="1"/>
</dbReference>
<reference evidence="9" key="1">
    <citation type="journal article" date="2019" name="Int. J. Syst. Evol. Microbiol.">
        <title>The Global Catalogue of Microorganisms (GCM) 10K type strain sequencing project: providing services to taxonomists for standard genome sequencing and annotation.</title>
        <authorList>
            <consortium name="The Broad Institute Genomics Platform"/>
            <consortium name="The Broad Institute Genome Sequencing Center for Infectious Disease"/>
            <person name="Wu L."/>
            <person name="Ma J."/>
        </authorList>
    </citation>
    <scope>NUCLEOTIDE SEQUENCE [LARGE SCALE GENOMIC DNA]</scope>
    <source>
        <strain evidence="9">JCM 17225</strain>
    </source>
</reference>
<organism evidence="8 9">
    <name type="scientific">Hymenobacter glaciei</name>
    <dbReference type="NCBI Taxonomy" id="877209"/>
    <lineage>
        <taxon>Bacteria</taxon>
        <taxon>Pseudomonadati</taxon>
        <taxon>Bacteroidota</taxon>
        <taxon>Cytophagia</taxon>
        <taxon>Cytophagales</taxon>
        <taxon>Hymenobacteraceae</taxon>
        <taxon>Hymenobacter</taxon>
    </lineage>
</organism>
<dbReference type="CDD" id="cd00161">
    <property type="entry name" value="beta-trefoil_Ricin-like"/>
    <property type="match status" value="1"/>
</dbReference>
<gene>
    <name evidence="8" type="ORF">GCM10022409_48750</name>
</gene>
<dbReference type="InterPro" id="IPR026444">
    <property type="entry name" value="Secre_tail"/>
</dbReference>
<keyword evidence="4 5" id="KW-0326">Glycosidase</keyword>
<dbReference type="Pfam" id="PF18962">
    <property type="entry name" value="Por_Secre_tail"/>
    <property type="match status" value="1"/>
</dbReference>
<dbReference type="Proteomes" id="UP001501469">
    <property type="component" value="Unassembled WGS sequence"/>
</dbReference>
<evidence type="ECO:0000256" key="6">
    <source>
        <dbReference type="SAM" id="SignalP"/>
    </source>
</evidence>
<evidence type="ECO:0000256" key="3">
    <source>
        <dbReference type="ARBA" id="ARBA00022801"/>
    </source>
</evidence>
<evidence type="ECO:0000256" key="1">
    <source>
        <dbReference type="ARBA" id="ARBA00004834"/>
    </source>
</evidence>
<evidence type="ECO:0000256" key="4">
    <source>
        <dbReference type="ARBA" id="ARBA00023295"/>
    </source>
</evidence>
<protein>
    <recommendedName>
        <fullName evidence="7">Secretion system C-terminal sorting domain-containing protein</fullName>
    </recommendedName>
</protein>